<dbReference type="Gene3D" id="3.40.50.10420">
    <property type="entry name" value="NagB/RpiA/CoA transferase-like"/>
    <property type="match status" value="1"/>
</dbReference>
<evidence type="ECO:0000256" key="3">
    <source>
        <dbReference type="ARBA" id="ARBA00022840"/>
    </source>
</evidence>
<accession>A0ABT7PEU4</accession>
<evidence type="ECO:0000256" key="2">
    <source>
        <dbReference type="ARBA" id="ARBA00022741"/>
    </source>
</evidence>
<comment type="cofactor">
    <cofactor evidence="4">
        <name>Mg(2+)</name>
        <dbReference type="ChEBI" id="CHEBI:18420"/>
    </cofactor>
</comment>
<keyword evidence="2 4" id="KW-0547">Nucleotide-binding</keyword>
<dbReference type="PIRSF" id="PIRSF006806">
    <property type="entry name" value="FTHF_cligase"/>
    <property type="match status" value="1"/>
</dbReference>
<comment type="catalytic activity">
    <reaction evidence="4">
        <text>(6S)-5-formyl-5,6,7,8-tetrahydrofolate + ATP = (6R)-5,10-methenyltetrahydrofolate + ADP + phosphate</text>
        <dbReference type="Rhea" id="RHEA:10488"/>
        <dbReference type="ChEBI" id="CHEBI:30616"/>
        <dbReference type="ChEBI" id="CHEBI:43474"/>
        <dbReference type="ChEBI" id="CHEBI:57455"/>
        <dbReference type="ChEBI" id="CHEBI:57457"/>
        <dbReference type="ChEBI" id="CHEBI:456216"/>
        <dbReference type="EC" id="6.3.3.2"/>
    </reaction>
</comment>
<dbReference type="PANTHER" id="PTHR23407">
    <property type="entry name" value="ATPASE INHIBITOR/5-FORMYLTETRAHYDROFOLATE CYCLO-LIGASE"/>
    <property type="match status" value="1"/>
</dbReference>
<reference evidence="6 7" key="1">
    <citation type="submission" date="2023-06" db="EMBL/GenBank/DDBJ databases">
        <title>Roseiconus lacunae JC819 isolated from Gulf of Mannar region, Tamil Nadu.</title>
        <authorList>
            <person name="Pk S."/>
            <person name="Ch S."/>
            <person name="Ch V.R."/>
        </authorList>
    </citation>
    <scope>NUCLEOTIDE SEQUENCE [LARGE SCALE GENOMIC DNA]</scope>
    <source>
        <strain evidence="6 7">JC819</strain>
    </source>
</reference>
<feature type="region of interest" description="Disordered" evidence="5">
    <location>
        <begin position="1"/>
        <end position="28"/>
    </location>
</feature>
<dbReference type="InterPro" id="IPR002698">
    <property type="entry name" value="FTHF_cligase"/>
</dbReference>
<keyword evidence="6" id="KW-0436">Ligase</keyword>
<evidence type="ECO:0000256" key="4">
    <source>
        <dbReference type="RuleBase" id="RU361279"/>
    </source>
</evidence>
<keyword evidence="4" id="KW-0479">Metal-binding</keyword>
<name>A0ABT7PEU4_9BACT</name>
<comment type="similarity">
    <text evidence="1 4">Belongs to the 5-formyltetrahydrofolate cyclo-ligase family.</text>
</comment>
<organism evidence="6 7">
    <name type="scientific">Roseiconus lacunae</name>
    <dbReference type="NCBI Taxonomy" id="2605694"/>
    <lineage>
        <taxon>Bacteria</taxon>
        <taxon>Pseudomonadati</taxon>
        <taxon>Planctomycetota</taxon>
        <taxon>Planctomycetia</taxon>
        <taxon>Pirellulales</taxon>
        <taxon>Pirellulaceae</taxon>
        <taxon>Roseiconus</taxon>
    </lineage>
</organism>
<evidence type="ECO:0000256" key="5">
    <source>
        <dbReference type="SAM" id="MobiDB-lite"/>
    </source>
</evidence>
<dbReference type="Pfam" id="PF01812">
    <property type="entry name" value="5-FTHF_cyc-lig"/>
    <property type="match status" value="1"/>
</dbReference>
<comment type="caution">
    <text evidence="6">The sequence shown here is derived from an EMBL/GenBank/DDBJ whole genome shotgun (WGS) entry which is preliminary data.</text>
</comment>
<sequence length="203" mass="23267">MSVQSEKDRLRQSARQARQTQPDRERTSEVICQRLNEIESFQNAVTVLWYVGARDEVSTIECISHQLQDQTECLGPTRNHKRVVVPYCEGDDLCLFELLAVDELRPGAFGIREPAVELRGTPGRILDPSAIDFVVVPGLAFDLSGRRLGYGRGFYDRMLSHLRPEVDKAGLLFERQIVERVPTDDHDVQMDWLVTETRLLRCR</sequence>
<keyword evidence="4" id="KW-0460">Magnesium</keyword>
<evidence type="ECO:0000256" key="1">
    <source>
        <dbReference type="ARBA" id="ARBA00010638"/>
    </source>
</evidence>
<keyword evidence="3 4" id="KW-0067">ATP-binding</keyword>
<dbReference type="InterPro" id="IPR024185">
    <property type="entry name" value="FTHF_cligase-like_sf"/>
</dbReference>
<dbReference type="RefSeq" id="WP_289162586.1">
    <property type="nucleotide sequence ID" value="NZ_CP141221.1"/>
</dbReference>
<evidence type="ECO:0000313" key="6">
    <source>
        <dbReference type="EMBL" id="MDM4015009.1"/>
    </source>
</evidence>
<gene>
    <name evidence="6" type="ORF">QTN89_06180</name>
</gene>
<protein>
    <recommendedName>
        <fullName evidence="4">5-formyltetrahydrofolate cyclo-ligase</fullName>
        <ecNumber evidence="4">6.3.3.2</ecNumber>
    </recommendedName>
</protein>
<evidence type="ECO:0000313" key="7">
    <source>
        <dbReference type="Proteomes" id="UP001239462"/>
    </source>
</evidence>
<dbReference type="EC" id="6.3.3.2" evidence="4"/>
<proteinExistence type="inferred from homology"/>
<keyword evidence="7" id="KW-1185">Reference proteome</keyword>
<dbReference type="PANTHER" id="PTHR23407:SF1">
    <property type="entry name" value="5-FORMYLTETRAHYDROFOLATE CYCLO-LIGASE"/>
    <property type="match status" value="1"/>
</dbReference>
<feature type="compositionally biased region" description="Basic and acidic residues" evidence="5">
    <location>
        <begin position="1"/>
        <end position="11"/>
    </location>
</feature>
<dbReference type="EMBL" id="JASZZN010000004">
    <property type="protein sequence ID" value="MDM4015009.1"/>
    <property type="molecule type" value="Genomic_DNA"/>
</dbReference>
<dbReference type="Proteomes" id="UP001239462">
    <property type="component" value="Unassembled WGS sequence"/>
</dbReference>
<dbReference type="GO" id="GO:0030272">
    <property type="term" value="F:5-formyltetrahydrofolate cyclo-ligase activity"/>
    <property type="evidence" value="ECO:0007669"/>
    <property type="project" value="UniProtKB-EC"/>
</dbReference>
<dbReference type="NCBIfam" id="TIGR02727">
    <property type="entry name" value="MTHFS_bact"/>
    <property type="match status" value="1"/>
</dbReference>
<dbReference type="SUPFAM" id="SSF100950">
    <property type="entry name" value="NagB/RpiA/CoA transferase-like"/>
    <property type="match status" value="1"/>
</dbReference>
<dbReference type="InterPro" id="IPR037171">
    <property type="entry name" value="NagB/RpiA_transferase-like"/>
</dbReference>